<keyword evidence="8" id="KW-0325">Glycoprotein</keyword>
<evidence type="ECO:0000256" key="1">
    <source>
        <dbReference type="ARBA" id="ARBA00004236"/>
    </source>
</evidence>
<dbReference type="InterPro" id="IPR036116">
    <property type="entry name" value="FN3_sf"/>
</dbReference>
<dbReference type="Gene3D" id="2.60.40.10">
    <property type="entry name" value="Immunoglobulins"/>
    <property type="match status" value="1"/>
</dbReference>
<dbReference type="InterPro" id="IPR000082">
    <property type="entry name" value="SEA_dom"/>
</dbReference>
<dbReference type="InterPro" id="IPR036364">
    <property type="entry name" value="SEA_dom_sf"/>
</dbReference>
<evidence type="ECO:0000256" key="6">
    <source>
        <dbReference type="ARBA" id="ARBA00023136"/>
    </source>
</evidence>
<dbReference type="InterPro" id="IPR000742">
    <property type="entry name" value="EGF"/>
</dbReference>
<dbReference type="PROSITE" id="PS50024">
    <property type="entry name" value="SEA"/>
    <property type="match status" value="1"/>
</dbReference>
<protein>
    <submittedName>
        <fullName evidence="9">Titin, partial</fullName>
    </submittedName>
</protein>
<accession>A0A6S7JZQ5</accession>
<evidence type="ECO:0000313" key="10">
    <source>
        <dbReference type="Proteomes" id="UP001152795"/>
    </source>
</evidence>
<dbReference type="SUPFAM" id="SSF82671">
    <property type="entry name" value="SEA domain"/>
    <property type="match status" value="1"/>
</dbReference>
<keyword evidence="4" id="KW-0732">Signal</keyword>
<dbReference type="Gene3D" id="2.10.25.10">
    <property type="entry name" value="Laminin"/>
    <property type="match status" value="1"/>
</dbReference>
<dbReference type="Proteomes" id="UP001152795">
    <property type="component" value="Unassembled WGS sequence"/>
</dbReference>
<name>A0A6S7JZQ5_PARCT</name>
<evidence type="ECO:0000256" key="2">
    <source>
        <dbReference type="ARBA" id="ARBA00022475"/>
    </source>
</evidence>
<keyword evidence="5" id="KW-0677">Repeat</keyword>
<evidence type="ECO:0000256" key="8">
    <source>
        <dbReference type="ARBA" id="ARBA00023180"/>
    </source>
</evidence>
<dbReference type="EMBL" id="CACRXK020011593">
    <property type="protein sequence ID" value="CAB4021742.1"/>
    <property type="molecule type" value="Genomic_DNA"/>
</dbReference>
<evidence type="ECO:0000256" key="4">
    <source>
        <dbReference type="ARBA" id="ARBA00022729"/>
    </source>
</evidence>
<dbReference type="PANTHER" id="PTHR24037:SF11">
    <property type="entry name" value="MUCIN-2-LIKE"/>
    <property type="match status" value="1"/>
</dbReference>
<keyword evidence="2" id="KW-1003">Cell membrane</keyword>
<evidence type="ECO:0000256" key="5">
    <source>
        <dbReference type="ARBA" id="ARBA00022737"/>
    </source>
</evidence>
<sequence>PPPPPAGLKETGKTDNSIDISWEKPKGHSAFDIDGYMVSYKTEAETQYNNQNISAISGVLNAVLTGLESDTIYEITVHAYNNDGEGDKLKIQVRTEKPDDSRTCESQQCPGNSTCKQLTADTISCPCNDGYYYDGVSCKEFIVIKVAVTLEEEFTEELKNTSSPVYQELERYITVELYETFKDTPNFQEVVVLGFRI</sequence>
<dbReference type="OrthoDB" id="7493297at2759"/>
<evidence type="ECO:0000256" key="3">
    <source>
        <dbReference type="ARBA" id="ARBA00022536"/>
    </source>
</evidence>
<dbReference type="SMART" id="SM00060">
    <property type="entry name" value="FN3"/>
    <property type="match status" value="1"/>
</dbReference>
<dbReference type="CDD" id="cd00063">
    <property type="entry name" value="FN3"/>
    <property type="match status" value="1"/>
</dbReference>
<dbReference type="GO" id="GO:0005886">
    <property type="term" value="C:plasma membrane"/>
    <property type="evidence" value="ECO:0007669"/>
    <property type="project" value="UniProtKB-SubCell"/>
</dbReference>
<gene>
    <name evidence="9" type="ORF">PACLA_8A089613</name>
</gene>
<evidence type="ECO:0000313" key="9">
    <source>
        <dbReference type="EMBL" id="CAB4021742.1"/>
    </source>
</evidence>
<comment type="caution">
    <text evidence="9">The sequence shown here is derived from an EMBL/GenBank/DDBJ whole genome shotgun (WGS) entry which is preliminary data.</text>
</comment>
<organism evidence="9 10">
    <name type="scientific">Paramuricea clavata</name>
    <name type="common">Red gorgonian</name>
    <name type="synonym">Violescent sea-whip</name>
    <dbReference type="NCBI Taxonomy" id="317549"/>
    <lineage>
        <taxon>Eukaryota</taxon>
        <taxon>Metazoa</taxon>
        <taxon>Cnidaria</taxon>
        <taxon>Anthozoa</taxon>
        <taxon>Octocorallia</taxon>
        <taxon>Malacalcyonacea</taxon>
        <taxon>Plexauridae</taxon>
        <taxon>Paramuricea</taxon>
    </lineage>
</organism>
<comment type="subcellular location">
    <subcellularLocation>
        <location evidence="1">Cell membrane</location>
    </subcellularLocation>
</comment>
<keyword evidence="3" id="KW-0245">EGF-like domain</keyword>
<keyword evidence="6" id="KW-0472">Membrane</keyword>
<dbReference type="PROSITE" id="PS01186">
    <property type="entry name" value="EGF_2"/>
    <property type="match status" value="1"/>
</dbReference>
<proteinExistence type="predicted"/>
<dbReference type="PROSITE" id="PS50853">
    <property type="entry name" value="FN3"/>
    <property type="match status" value="1"/>
</dbReference>
<feature type="non-terminal residue" evidence="9">
    <location>
        <position position="197"/>
    </location>
</feature>
<dbReference type="AlphaFoldDB" id="A0A6S7JZQ5"/>
<reference evidence="9" key="1">
    <citation type="submission" date="2020-04" db="EMBL/GenBank/DDBJ databases">
        <authorList>
            <person name="Alioto T."/>
            <person name="Alioto T."/>
            <person name="Gomez Garrido J."/>
        </authorList>
    </citation>
    <scope>NUCLEOTIDE SEQUENCE</scope>
    <source>
        <strain evidence="9">A484AB</strain>
    </source>
</reference>
<dbReference type="Pfam" id="PF00041">
    <property type="entry name" value="fn3"/>
    <property type="match status" value="1"/>
</dbReference>
<dbReference type="PANTHER" id="PTHR24037">
    <property type="entry name" value="HEART DEVELOPMENT PROTEIN WITH EGF-LIKE DOMAINS 1"/>
    <property type="match status" value="1"/>
</dbReference>
<dbReference type="SUPFAM" id="SSF49265">
    <property type="entry name" value="Fibronectin type III"/>
    <property type="match status" value="1"/>
</dbReference>
<keyword evidence="10" id="KW-1185">Reference proteome</keyword>
<dbReference type="InterPro" id="IPR003961">
    <property type="entry name" value="FN3_dom"/>
</dbReference>
<dbReference type="InterPro" id="IPR013783">
    <property type="entry name" value="Ig-like_fold"/>
</dbReference>
<evidence type="ECO:0000256" key="7">
    <source>
        <dbReference type="ARBA" id="ARBA00023157"/>
    </source>
</evidence>
<dbReference type="SUPFAM" id="SSF57196">
    <property type="entry name" value="EGF/Laminin"/>
    <property type="match status" value="1"/>
</dbReference>
<keyword evidence="7" id="KW-1015">Disulfide bond</keyword>